<dbReference type="Proteomes" id="UP000251485">
    <property type="component" value="Unassembled WGS sequence"/>
</dbReference>
<dbReference type="Gene3D" id="2.120.10.10">
    <property type="match status" value="1"/>
</dbReference>
<reference evidence="2 3" key="1">
    <citation type="submission" date="2018-06" db="EMBL/GenBank/DDBJ databases">
        <authorList>
            <consortium name="Pathogen Informatics"/>
            <person name="Doyle S."/>
        </authorList>
    </citation>
    <scope>NUCLEOTIDE SEQUENCE [LARGE SCALE GENOMIC DNA]</scope>
    <source>
        <strain evidence="2 3">NCTC10975</strain>
    </source>
</reference>
<dbReference type="EMBL" id="UAUE01000027">
    <property type="protein sequence ID" value="SPZ01235.1"/>
    <property type="molecule type" value="Genomic_DNA"/>
</dbReference>
<proteinExistence type="predicted"/>
<dbReference type="PANTHER" id="PTHR43752">
    <property type="entry name" value="BNR/ASP-BOX REPEAT FAMILY PROTEIN"/>
    <property type="match status" value="1"/>
</dbReference>
<evidence type="ECO:0000259" key="1">
    <source>
        <dbReference type="Pfam" id="PF13088"/>
    </source>
</evidence>
<protein>
    <submittedName>
        <fullName evidence="2">Predicted neuraminidase (Sialidase)</fullName>
    </submittedName>
</protein>
<accession>A0A2X2CM58</accession>
<feature type="domain" description="Sialidase" evidence="1">
    <location>
        <begin position="2"/>
        <end position="191"/>
    </location>
</feature>
<evidence type="ECO:0000313" key="3">
    <source>
        <dbReference type="Proteomes" id="UP000251485"/>
    </source>
</evidence>
<dbReference type="Pfam" id="PF13088">
    <property type="entry name" value="BNR_2"/>
    <property type="match status" value="1"/>
</dbReference>
<dbReference type="AlphaFoldDB" id="A0A2X2CM58"/>
<organism evidence="2 3">
    <name type="scientific">Proteus mirabilis</name>
    <dbReference type="NCBI Taxonomy" id="584"/>
    <lineage>
        <taxon>Bacteria</taxon>
        <taxon>Pseudomonadati</taxon>
        <taxon>Pseudomonadota</taxon>
        <taxon>Gammaproteobacteria</taxon>
        <taxon>Enterobacterales</taxon>
        <taxon>Morganellaceae</taxon>
        <taxon>Proteus</taxon>
    </lineage>
</organism>
<dbReference type="InterPro" id="IPR011040">
    <property type="entry name" value="Sialidase"/>
</dbReference>
<gene>
    <name evidence="2" type="ORF">NCTC10975_03879</name>
</gene>
<sequence length="209" mass="23648">MSNGEWLAPGSVEDDRYWDAFVDISSDNGQHWQRVDIPIAHHQGGQAEHEIWQGLKDDALWETDLQRVFQWDGVIQPTLWGSQPGHVHAMMRSTRGKIYRSDSTDYGRSWCPAYATTLPNNNSGIDVVSFADGLLALVYNPNSGNWSRRYPISVSLSSDNGSTWSEPFDLLDGEGEFSYPAIIAENNTLHVTFTWNRKNIVYQQLIATQ</sequence>
<dbReference type="InterPro" id="IPR036278">
    <property type="entry name" value="Sialidase_sf"/>
</dbReference>
<dbReference type="CDD" id="cd15482">
    <property type="entry name" value="Sialidase_non-viral"/>
    <property type="match status" value="1"/>
</dbReference>
<evidence type="ECO:0000313" key="2">
    <source>
        <dbReference type="EMBL" id="SPZ01235.1"/>
    </source>
</evidence>
<name>A0A2X2CM58_PROMI</name>
<dbReference type="PANTHER" id="PTHR43752:SF2">
    <property type="entry name" value="BNR_ASP-BOX REPEAT FAMILY PROTEIN"/>
    <property type="match status" value="1"/>
</dbReference>
<dbReference type="SUPFAM" id="SSF50939">
    <property type="entry name" value="Sialidases"/>
    <property type="match status" value="1"/>
</dbReference>